<comment type="caution">
    <text evidence="1">The sequence shown here is derived from an EMBL/GenBank/DDBJ whole genome shotgun (WGS) entry which is preliminary data.</text>
</comment>
<protein>
    <recommendedName>
        <fullName evidence="3">Transcription initiation factor TFIIIB</fullName>
    </recommendedName>
</protein>
<organism evidence="1 2">
    <name type="scientific">Brevibacillus parabrevis</name>
    <dbReference type="NCBI Taxonomy" id="54914"/>
    <lineage>
        <taxon>Bacteria</taxon>
        <taxon>Bacillati</taxon>
        <taxon>Bacillota</taxon>
        <taxon>Bacilli</taxon>
        <taxon>Bacillales</taxon>
        <taxon>Paenibacillaceae</taxon>
        <taxon>Brevibacillus</taxon>
    </lineage>
</organism>
<evidence type="ECO:0000313" key="1">
    <source>
        <dbReference type="EMBL" id="GEB31639.1"/>
    </source>
</evidence>
<proteinExistence type="predicted"/>
<accession>A0A4Y3PKH7</accession>
<keyword evidence="2" id="KW-1185">Reference proteome</keyword>
<dbReference type="Proteomes" id="UP000316882">
    <property type="component" value="Unassembled WGS sequence"/>
</dbReference>
<evidence type="ECO:0000313" key="2">
    <source>
        <dbReference type="Proteomes" id="UP000316882"/>
    </source>
</evidence>
<sequence length="64" mass="7060">MENPKEQCPKCGCSEIGKGKPSGDARIFPVDKFFVLGSLITYHICTGCGYVIESYVENPAKFKK</sequence>
<dbReference type="EMBL" id="BJMH01000004">
    <property type="protein sequence ID" value="GEB31639.1"/>
    <property type="molecule type" value="Genomic_DNA"/>
</dbReference>
<name>A0A4Y3PKH7_BREPA</name>
<dbReference type="AlphaFoldDB" id="A0A4Y3PKH7"/>
<evidence type="ECO:0008006" key="3">
    <source>
        <dbReference type="Google" id="ProtNLM"/>
    </source>
</evidence>
<gene>
    <name evidence="1" type="ORF">BPA01_12190</name>
</gene>
<reference evidence="1 2" key="1">
    <citation type="submission" date="2019-06" db="EMBL/GenBank/DDBJ databases">
        <title>Whole genome shotgun sequence of Brevibacillus parabrevis NBRC 12334.</title>
        <authorList>
            <person name="Hosoyama A."/>
            <person name="Uohara A."/>
            <person name="Ohji S."/>
            <person name="Ichikawa N."/>
        </authorList>
    </citation>
    <scope>NUCLEOTIDE SEQUENCE [LARGE SCALE GENOMIC DNA]</scope>
    <source>
        <strain evidence="1 2">NBRC 12334</strain>
    </source>
</reference>